<dbReference type="PANTHER" id="PTHR14152:SF5">
    <property type="entry name" value="U4_U6.U5 TRI-SNRNP-ASSOCIATED PROTEIN 1"/>
    <property type="match status" value="1"/>
</dbReference>
<evidence type="ECO:0000256" key="1">
    <source>
        <dbReference type="ARBA" id="ARBA00004123"/>
    </source>
</evidence>
<feature type="compositionally biased region" description="Basic and acidic residues" evidence="4">
    <location>
        <begin position="512"/>
        <end position="541"/>
    </location>
</feature>
<dbReference type="PANTHER" id="PTHR14152">
    <property type="entry name" value="SQUAMOUS CELL CARCINOMA ANTIGEN RECOGNISED BY CYTOTOXIC T LYMPHOCYTES"/>
    <property type="match status" value="1"/>
</dbReference>
<feature type="region of interest" description="Disordered" evidence="4">
    <location>
        <begin position="592"/>
        <end position="649"/>
    </location>
</feature>
<evidence type="ECO:0000256" key="3">
    <source>
        <dbReference type="ARBA" id="ARBA00023242"/>
    </source>
</evidence>
<feature type="compositionally biased region" description="Basic and acidic residues" evidence="4">
    <location>
        <begin position="388"/>
        <end position="420"/>
    </location>
</feature>
<keyword evidence="6" id="KW-1185">Reference proteome</keyword>
<dbReference type="Pfam" id="PF03343">
    <property type="entry name" value="SART-1"/>
    <property type="match status" value="1"/>
</dbReference>
<feature type="compositionally biased region" description="Basic and acidic residues" evidence="4">
    <location>
        <begin position="601"/>
        <end position="616"/>
    </location>
</feature>
<feature type="region of interest" description="Disordered" evidence="4">
    <location>
        <begin position="50"/>
        <end position="69"/>
    </location>
</feature>
<feature type="region of interest" description="Disordered" evidence="4">
    <location>
        <begin position="280"/>
        <end position="328"/>
    </location>
</feature>
<proteinExistence type="inferred from homology"/>
<accession>A0AAE0HJH9</accession>
<reference evidence="5" key="2">
    <citation type="submission" date="2023-06" db="EMBL/GenBank/DDBJ databases">
        <authorList>
            <consortium name="Lawrence Berkeley National Laboratory"/>
            <person name="Haridas S."/>
            <person name="Hensen N."/>
            <person name="Bonometti L."/>
            <person name="Westerberg I."/>
            <person name="Brannstrom I.O."/>
            <person name="Guillou S."/>
            <person name="Cros-Aarteil S."/>
            <person name="Calhoun S."/>
            <person name="Kuo A."/>
            <person name="Mondo S."/>
            <person name="Pangilinan J."/>
            <person name="Riley R."/>
            <person name="Labutti K."/>
            <person name="Andreopoulos B."/>
            <person name="Lipzen A."/>
            <person name="Chen C."/>
            <person name="Yanf M."/>
            <person name="Daum C."/>
            <person name="Ng V."/>
            <person name="Clum A."/>
            <person name="Steindorff A."/>
            <person name="Ohm R."/>
            <person name="Martin F."/>
            <person name="Silar P."/>
            <person name="Natvig D."/>
            <person name="Lalanne C."/>
            <person name="Gautier V."/>
            <person name="Ament-Velasquez S.L."/>
            <person name="Kruys A."/>
            <person name="Hutchinson M.I."/>
            <person name="Powell A.J."/>
            <person name="Barry K."/>
            <person name="Miller A.N."/>
            <person name="Grigoriev I.V."/>
            <person name="Debuchy R."/>
            <person name="Gladieux P."/>
            <person name="Thoren M.H."/>
            <person name="Johannesson H."/>
        </authorList>
    </citation>
    <scope>NUCLEOTIDE SEQUENCE</scope>
    <source>
        <strain evidence="5">CBS 168.71</strain>
    </source>
</reference>
<dbReference type="GO" id="GO:0045292">
    <property type="term" value="P:mRNA cis splicing, via spliceosome"/>
    <property type="evidence" value="ECO:0007669"/>
    <property type="project" value="TreeGrafter"/>
</dbReference>
<protein>
    <submittedName>
        <fullName evidence="5">SART-1 protein</fullName>
    </submittedName>
</protein>
<comment type="caution">
    <text evidence="5">The sequence shown here is derived from an EMBL/GenBank/DDBJ whole genome shotgun (WGS) entry which is preliminary data.</text>
</comment>
<gene>
    <name evidence="5" type="ORF">B0H64DRAFT_320411</name>
</gene>
<evidence type="ECO:0000313" key="5">
    <source>
        <dbReference type="EMBL" id="KAK3297728.1"/>
    </source>
</evidence>
<keyword evidence="3" id="KW-0539">Nucleus</keyword>
<feature type="compositionally biased region" description="Basic and acidic residues" evidence="4">
    <location>
        <begin position="368"/>
        <end position="380"/>
    </location>
</feature>
<dbReference type="InterPro" id="IPR005011">
    <property type="entry name" value="SNU66/SART1"/>
</dbReference>
<dbReference type="GO" id="GO:0046540">
    <property type="term" value="C:U4/U6 x U5 tri-snRNP complex"/>
    <property type="evidence" value="ECO:0007669"/>
    <property type="project" value="TreeGrafter"/>
</dbReference>
<feature type="region of interest" description="Disordered" evidence="4">
    <location>
        <begin position="512"/>
        <end position="552"/>
    </location>
</feature>
<feature type="compositionally biased region" description="Pro residues" evidence="4">
    <location>
        <begin position="21"/>
        <end position="32"/>
    </location>
</feature>
<comment type="similarity">
    <text evidence="2">Belongs to the SNU66/SART1 family.</text>
</comment>
<reference evidence="5" key="1">
    <citation type="journal article" date="2023" name="Mol. Phylogenet. Evol.">
        <title>Genome-scale phylogeny and comparative genomics of the fungal order Sordariales.</title>
        <authorList>
            <person name="Hensen N."/>
            <person name="Bonometti L."/>
            <person name="Westerberg I."/>
            <person name="Brannstrom I.O."/>
            <person name="Guillou S."/>
            <person name="Cros-Aarteil S."/>
            <person name="Calhoun S."/>
            <person name="Haridas S."/>
            <person name="Kuo A."/>
            <person name="Mondo S."/>
            <person name="Pangilinan J."/>
            <person name="Riley R."/>
            <person name="LaButti K."/>
            <person name="Andreopoulos B."/>
            <person name="Lipzen A."/>
            <person name="Chen C."/>
            <person name="Yan M."/>
            <person name="Daum C."/>
            <person name="Ng V."/>
            <person name="Clum A."/>
            <person name="Steindorff A."/>
            <person name="Ohm R.A."/>
            <person name="Martin F."/>
            <person name="Silar P."/>
            <person name="Natvig D.O."/>
            <person name="Lalanne C."/>
            <person name="Gautier V."/>
            <person name="Ament-Velasquez S.L."/>
            <person name="Kruys A."/>
            <person name="Hutchinson M.I."/>
            <person name="Powell A.J."/>
            <person name="Barry K."/>
            <person name="Miller A.N."/>
            <person name="Grigoriev I.V."/>
            <person name="Debuchy R."/>
            <person name="Gladieux P."/>
            <person name="Hiltunen Thoren M."/>
            <person name="Johannesson H."/>
        </authorList>
    </citation>
    <scope>NUCLEOTIDE SEQUENCE</scope>
    <source>
        <strain evidence="5">CBS 168.71</strain>
    </source>
</reference>
<evidence type="ECO:0000256" key="4">
    <source>
        <dbReference type="SAM" id="MobiDB-lite"/>
    </source>
</evidence>
<dbReference type="GeneID" id="87837415"/>
<dbReference type="EMBL" id="JAUEPN010000003">
    <property type="protein sequence ID" value="KAK3297728.1"/>
    <property type="molecule type" value="Genomic_DNA"/>
</dbReference>
<evidence type="ECO:0000256" key="2">
    <source>
        <dbReference type="ARBA" id="ARBA00006076"/>
    </source>
</evidence>
<feature type="region of interest" description="Disordered" evidence="4">
    <location>
        <begin position="359"/>
        <end position="472"/>
    </location>
</feature>
<evidence type="ECO:0000313" key="6">
    <source>
        <dbReference type="Proteomes" id="UP001278766"/>
    </source>
</evidence>
<dbReference type="AlphaFoldDB" id="A0AAE0HJH9"/>
<dbReference type="RefSeq" id="XP_062661242.1">
    <property type="nucleotide sequence ID" value="XM_062800467.1"/>
</dbReference>
<comment type="subcellular location">
    <subcellularLocation>
        <location evidence="1">Nucleus</location>
    </subcellularLocation>
</comment>
<feature type="compositionally biased region" description="Basic and acidic residues" evidence="4">
    <location>
        <begin position="440"/>
        <end position="452"/>
    </location>
</feature>
<organism evidence="5 6">
    <name type="scientific">Chaetomium fimeti</name>
    <dbReference type="NCBI Taxonomy" id="1854472"/>
    <lineage>
        <taxon>Eukaryota</taxon>
        <taxon>Fungi</taxon>
        <taxon>Dikarya</taxon>
        <taxon>Ascomycota</taxon>
        <taxon>Pezizomycotina</taxon>
        <taxon>Sordariomycetes</taxon>
        <taxon>Sordariomycetidae</taxon>
        <taxon>Sordariales</taxon>
        <taxon>Chaetomiaceae</taxon>
        <taxon>Chaetomium</taxon>
    </lineage>
</organism>
<feature type="compositionally biased region" description="Basic residues" evidence="4">
    <location>
        <begin position="287"/>
        <end position="299"/>
    </location>
</feature>
<dbReference type="Proteomes" id="UP001278766">
    <property type="component" value="Unassembled WGS sequence"/>
</dbReference>
<sequence>MDAASIEEINKVRLQMGMKPLPVPGAAPPPKQATPEAELGDDGKTVSTLESREAASYDNFRKTQEAEEAKKKREAKAAAIKKARELAQRTAVVAGKGLADDDEEVDVKSWLKNQKKRQKKIDAARKTAEESAAAEAEAAEHTAADLAGVKVAHDMATFLDGDDQVLTLKDTGVLENEDEGDELENLSLREQEKLRERLDLKKKKPVYDPNDVDETGQIGLLSKYDEEIFGKKKTAFTLDSAATTTELADILAAPAQKRKHQVVDLDVLEDAPAPTSDYLDLSEVKVKKPKKKKSKSTRRRRDDDDDALFPGDAAGGDEPMEEMDVDSGAAAFTKKRKVVDDSFVDDEDLQATLALQRREALKKRKKTRPEDIARQVREATENPEGEAQEDKGIVMDEISRFVDGLRHEPEEDRKPRKPKPEPGVTAMQQDESSEDEEMHDVDQPRAASREATPEVPTTGVEEEKTVGQGMGATLSLLRDRQLIEEGKGAEVNDKFRQRQRFLNEMHRRMELFDQDTRAQRERDRTSGRLDRMSAREKEDWQRQQNTMRDQHQSRVIDQLFREGYRPDVELKYVDGDGRSLDAKEAFKELSHQFHGKGSGKGKTDKRLKKLAEEKRRMTQSMLDASQNVGMSSAASHQTKKRREAGVRLA</sequence>
<dbReference type="GO" id="GO:0000481">
    <property type="term" value="P:maturation of 5S rRNA"/>
    <property type="evidence" value="ECO:0007669"/>
    <property type="project" value="TreeGrafter"/>
</dbReference>
<feature type="region of interest" description="Disordered" evidence="4">
    <location>
        <begin position="19"/>
        <end position="44"/>
    </location>
</feature>
<feature type="compositionally biased region" description="Polar residues" evidence="4">
    <location>
        <begin position="618"/>
        <end position="636"/>
    </location>
</feature>
<name>A0AAE0HJH9_9PEZI</name>